<keyword evidence="2" id="KW-0147">Chitin-binding</keyword>
<feature type="domain" description="Chitin-binding type-2" evidence="8">
    <location>
        <begin position="271"/>
        <end position="324"/>
    </location>
</feature>
<evidence type="ECO:0000256" key="6">
    <source>
        <dbReference type="ARBA" id="ARBA00023180"/>
    </source>
</evidence>
<keyword evidence="3" id="KW-0732">Signal</keyword>
<keyword evidence="4" id="KW-0677">Repeat</keyword>
<name>A0AAN8EUX5_TRICO</name>
<keyword evidence="6" id="KW-0325">Glycoprotein</keyword>
<dbReference type="AlphaFoldDB" id="A0AAN8EUX5"/>
<comment type="caution">
    <text evidence="9">The sequence shown here is derived from an EMBL/GenBank/DDBJ whole genome shotgun (WGS) entry which is preliminary data.</text>
</comment>
<keyword evidence="10" id="KW-1185">Reference proteome</keyword>
<feature type="domain" description="Chitin-binding type-2" evidence="8">
    <location>
        <begin position="339"/>
        <end position="394"/>
    </location>
</feature>
<evidence type="ECO:0000256" key="4">
    <source>
        <dbReference type="ARBA" id="ARBA00022737"/>
    </source>
</evidence>
<dbReference type="SUPFAM" id="SSF57625">
    <property type="entry name" value="Invertebrate chitin-binding proteins"/>
    <property type="match status" value="2"/>
</dbReference>
<dbReference type="PANTHER" id="PTHR23301:SF0">
    <property type="entry name" value="CHITIN-BINDING TYPE-2 DOMAIN-CONTAINING PROTEIN-RELATED"/>
    <property type="match status" value="1"/>
</dbReference>
<dbReference type="GO" id="GO:0008061">
    <property type="term" value="F:chitin binding"/>
    <property type="evidence" value="ECO:0007669"/>
    <property type="project" value="UniProtKB-KW"/>
</dbReference>
<sequence length="584" mass="62809">MTSPNCVHKAYTKTSTVKTYEETSTTSAPVVPTDVVYKSAHSAGGYSVPTAPAQQYPSRNNPYGSSMYNPFAMLYSQFLPMGTRDAMHGRGKVNHGPINFQSRSMLAGGFRSPVRDIFDGVVSPSVQPGIDRVFGPNMHKRHRPRDRDDEYHGPRGIDISPPLEQADEVVSESPGVFEAISDRMRLENAVPQEDEEHTDLYGMSCSSEFVYCNDGVAQPMKGPSALVFNQALGYGDYTEDCSSAHGLRARSQQSAHSQRLPSVEPTKSVSLSICAMRKDGFYAEKCSADFVSCKQGAATPMRCPSGLLFKDEKGYCGYPEDCASDHSPSAQGAPTSSPPFDCKEKKNGYYSNGCVADFVYCVNEVASPMACPTSLVYNERKGHCDYAENSAVGPAPVRPAPTPVRSMPAPSVKAQLPPTPTYAPPVSSSIDCKGRKDGYYSSGCVAECVYCVDGPASPMTCLTSLAFNENTGYYDYPENCSTGPAQAIPVPAVVPPAQTAFKTQFSVASAYDPLLGGQPPAMKTWPARQNLNKHYDCGVCAITLKHEHNQLTTGSVIITLGYYGISGGFPCSNALNAHASHAPF</sequence>
<gene>
    <name evidence="9" type="ORF">GCK32_002853</name>
</gene>
<feature type="region of interest" description="Disordered" evidence="7">
    <location>
        <begin position="401"/>
        <end position="422"/>
    </location>
</feature>
<feature type="region of interest" description="Disordered" evidence="7">
    <location>
        <begin position="129"/>
        <end position="153"/>
    </location>
</feature>
<dbReference type="SMART" id="SM00494">
    <property type="entry name" value="ChtBD2"/>
    <property type="match status" value="4"/>
</dbReference>
<evidence type="ECO:0000256" key="5">
    <source>
        <dbReference type="ARBA" id="ARBA00023157"/>
    </source>
</evidence>
<dbReference type="InterPro" id="IPR036508">
    <property type="entry name" value="Chitin-bd_dom_sf"/>
</dbReference>
<organism evidence="9 10">
    <name type="scientific">Trichostrongylus colubriformis</name>
    <name type="common">Black scour worm</name>
    <dbReference type="NCBI Taxonomy" id="6319"/>
    <lineage>
        <taxon>Eukaryota</taxon>
        <taxon>Metazoa</taxon>
        <taxon>Ecdysozoa</taxon>
        <taxon>Nematoda</taxon>
        <taxon>Chromadorea</taxon>
        <taxon>Rhabditida</taxon>
        <taxon>Rhabditina</taxon>
        <taxon>Rhabditomorpha</taxon>
        <taxon>Strongyloidea</taxon>
        <taxon>Trichostrongylidae</taxon>
        <taxon>Trichostrongylus</taxon>
    </lineage>
</organism>
<evidence type="ECO:0000256" key="2">
    <source>
        <dbReference type="ARBA" id="ARBA00022669"/>
    </source>
</evidence>
<evidence type="ECO:0000313" key="9">
    <source>
        <dbReference type="EMBL" id="KAK5967256.1"/>
    </source>
</evidence>
<dbReference type="InterPro" id="IPR002557">
    <property type="entry name" value="Chitin-bd_dom"/>
</dbReference>
<keyword evidence="5" id="KW-1015">Disulfide bond</keyword>
<reference evidence="9 10" key="1">
    <citation type="submission" date="2019-10" db="EMBL/GenBank/DDBJ databases">
        <title>Assembly and Annotation for the nematode Trichostrongylus colubriformis.</title>
        <authorList>
            <person name="Martin J."/>
        </authorList>
    </citation>
    <scope>NUCLEOTIDE SEQUENCE [LARGE SCALE GENOMIC DNA]</scope>
    <source>
        <strain evidence="9">G859</strain>
        <tissue evidence="9">Whole worm</tissue>
    </source>
</reference>
<dbReference type="GO" id="GO:0005576">
    <property type="term" value="C:extracellular region"/>
    <property type="evidence" value="ECO:0007669"/>
    <property type="project" value="InterPro"/>
</dbReference>
<dbReference type="Proteomes" id="UP001331761">
    <property type="component" value="Unassembled WGS sequence"/>
</dbReference>
<evidence type="ECO:0000256" key="7">
    <source>
        <dbReference type="SAM" id="MobiDB-lite"/>
    </source>
</evidence>
<dbReference type="PROSITE" id="PS50940">
    <property type="entry name" value="CHIT_BIND_II"/>
    <property type="match status" value="2"/>
</dbReference>
<dbReference type="Pfam" id="PF01607">
    <property type="entry name" value="CBM_14"/>
    <property type="match status" value="2"/>
</dbReference>
<accession>A0AAN8EUX5</accession>
<dbReference type="PANTHER" id="PTHR23301">
    <property type="entry name" value="CHITIN BINDING PERITROPHIN-A"/>
    <property type="match status" value="1"/>
</dbReference>
<evidence type="ECO:0000259" key="8">
    <source>
        <dbReference type="PROSITE" id="PS50940"/>
    </source>
</evidence>
<proteinExistence type="predicted"/>
<evidence type="ECO:0000256" key="1">
    <source>
        <dbReference type="ARBA" id="ARBA00022473"/>
    </source>
</evidence>
<dbReference type="EMBL" id="WIXE01022697">
    <property type="protein sequence ID" value="KAK5967256.1"/>
    <property type="molecule type" value="Genomic_DNA"/>
</dbReference>
<evidence type="ECO:0000313" key="10">
    <source>
        <dbReference type="Proteomes" id="UP001331761"/>
    </source>
</evidence>
<dbReference type="InterPro" id="IPR051940">
    <property type="entry name" value="Chitin_bind-dev_reg"/>
</dbReference>
<dbReference type="Gene3D" id="2.170.140.10">
    <property type="entry name" value="Chitin binding domain"/>
    <property type="match status" value="2"/>
</dbReference>
<protein>
    <recommendedName>
        <fullName evidence="8">Chitin-binding type-2 domain-containing protein</fullName>
    </recommendedName>
</protein>
<evidence type="ECO:0000256" key="3">
    <source>
        <dbReference type="ARBA" id="ARBA00022729"/>
    </source>
</evidence>
<keyword evidence="1" id="KW-0217">Developmental protein</keyword>